<proteinExistence type="predicted"/>
<organism evidence="1">
    <name type="scientific">Arundo donax</name>
    <name type="common">Giant reed</name>
    <name type="synonym">Donax arundinaceus</name>
    <dbReference type="NCBI Taxonomy" id="35708"/>
    <lineage>
        <taxon>Eukaryota</taxon>
        <taxon>Viridiplantae</taxon>
        <taxon>Streptophyta</taxon>
        <taxon>Embryophyta</taxon>
        <taxon>Tracheophyta</taxon>
        <taxon>Spermatophyta</taxon>
        <taxon>Magnoliopsida</taxon>
        <taxon>Liliopsida</taxon>
        <taxon>Poales</taxon>
        <taxon>Poaceae</taxon>
        <taxon>PACMAD clade</taxon>
        <taxon>Arundinoideae</taxon>
        <taxon>Arundineae</taxon>
        <taxon>Arundo</taxon>
    </lineage>
</organism>
<sequence>MKLMGTSYWKDKMNV</sequence>
<accession>A0A0A9CPH7</accession>
<reference evidence="1" key="2">
    <citation type="journal article" date="2015" name="Data Brief">
        <title>Shoot transcriptome of the giant reed, Arundo donax.</title>
        <authorList>
            <person name="Barrero R.A."/>
            <person name="Guerrero F.D."/>
            <person name="Moolhuijzen P."/>
            <person name="Goolsby J.A."/>
            <person name="Tidwell J."/>
            <person name="Bellgard S.E."/>
            <person name="Bellgard M.I."/>
        </authorList>
    </citation>
    <scope>NUCLEOTIDE SEQUENCE</scope>
    <source>
        <tissue evidence="1">Shoot tissue taken approximately 20 cm above the soil surface</tissue>
    </source>
</reference>
<name>A0A0A9CPH7_ARUDO</name>
<dbReference type="EMBL" id="GBRH01224488">
    <property type="protein sequence ID" value="JAD73407.1"/>
    <property type="molecule type" value="Transcribed_RNA"/>
</dbReference>
<protein>
    <submittedName>
        <fullName evidence="1">Uncharacterized protein</fullName>
    </submittedName>
</protein>
<evidence type="ECO:0000313" key="1">
    <source>
        <dbReference type="EMBL" id="JAD73407.1"/>
    </source>
</evidence>
<reference evidence="1" key="1">
    <citation type="submission" date="2014-09" db="EMBL/GenBank/DDBJ databases">
        <authorList>
            <person name="Magalhaes I.L.F."/>
            <person name="Oliveira U."/>
            <person name="Santos F.R."/>
            <person name="Vidigal T.H.D.A."/>
            <person name="Brescovit A.D."/>
            <person name="Santos A.J."/>
        </authorList>
    </citation>
    <scope>NUCLEOTIDE SEQUENCE</scope>
    <source>
        <tissue evidence="1">Shoot tissue taken approximately 20 cm above the soil surface</tissue>
    </source>
</reference>